<name>A0AAN8RCQ4_9PEZI</name>
<reference evidence="3 4" key="1">
    <citation type="submission" date="2019-10" db="EMBL/GenBank/DDBJ databases">
        <authorList>
            <person name="Palmer J.M."/>
        </authorList>
    </citation>
    <scope>NUCLEOTIDE SEQUENCE [LARGE SCALE GENOMIC DNA]</scope>
    <source>
        <strain evidence="3 4">TWF718</strain>
    </source>
</reference>
<dbReference type="InterPro" id="IPR024764">
    <property type="entry name" value="TFIIIC_Znf"/>
</dbReference>
<proteinExistence type="predicted"/>
<keyword evidence="4" id="KW-1185">Reference proteome</keyword>
<evidence type="ECO:0000313" key="3">
    <source>
        <dbReference type="EMBL" id="KAK6342523.1"/>
    </source>
</evidence>
<dbReference type="GO" id="GO:0006384">
    <property type="term" value="P:transcription initiation at RNA polymerase III promoter"/>
    <property type="evidence" value="ECO:0007669"/>
    <property type="project" value="InterPro"/>
</dbReference>
<dbReference type="EMBL" id="JAVHNR010000005">
    <property type="protein sequence ID" value="KAK6342523.1"/>
    <property type="molecule type" value="Genomic_DNA"/>
</dbReference>
<accession>A0AAN8RCQ4</accession>
<dbReference type="Pfam" id="PF12657">
    <property type="entry name" value="TFIIIC_delta"/>
    <property type="match status" value="1"/>
</dbReference>
<dbReference type="Pfam" id="PF12660">
    <property type="entry name" value="zf-TFIIIC"/>
    <property type="match status" value="1"/>
</dbReference>
<evidence type="ECO:0000259" key="2">
    <source>
        <dbReference type="Pfam" id="PF12660"/>
    </source>
</evidence>
<evidence type="ECO:0000313" key="4">
    <source>
        <dbReference type="Proteomes" id="UP001313282"/>
    </source>
</evidence>
<feature type="domain" description="Transcription factor IIIC putative zinc-finger" evidence="2">
    <location>
        <begin position="520"/>
        <end position="619"/>
    </location>
</feature>
<dbReference type="InterPro" id="IPR024761">
    <property type="entry name" value="TFIIIC_delta_N"/>
</dbReference>
<evidence type="ECO:0008006" key="5">
    <source>
        <dbReference type="Google" id="ProtNLM"/>
    </source>
</evidence>
<dbReference type="GO" id="GO:0000127">
    <property type="term" value="C:transcription factor TFIIIC complex"/>
    <property type="evidence" value="ECO:0007669"/>
    <property type="project" value="InterPro"/>
</dbReference>
<dbReference type="GO" id="GO:0004402">
    <property type="term" value="F:histone acetyltransferase activity"/>
    <property type="evidence" value="ECO:0007669"/>
    <property type="project" value="InterPro"/>
</dbReference>
<comment type="caution">
    <text evidence="3">The sequence shown here is derived from an EMBL/GenBank/DDBJ whole genome shotgun (WGS) entry which is preliminary data.</text>
</comment>
<evidence type="ECO:0000259" key="1">
    <source>
        <dbReference type="Pfam" id="PF12657"/>
    </source>
</evidence>
<dbReference type="PANTHER" id="PTHR15496">
    <property type="entry name" value="GENERAL TRANSCRIPTION FACTOR 3C POLYPEPTIDE 4 FAMILY"/>
    <property type="match status" value="1"/>
</dbReference>
<dbReference type="InterPro" id="IPR044230">
    <property type="entry name" value="GTF3C4"/>
</dbReference>
<dbReference type="Proteomes" id="UP001313282">
    <property type="component" value="Unassembled WGS sequence"/>
</dbReference>
<sequence>MVDENNEISFIKIIDQDVKLLLKVTPDLPEGSRIVNMRWSPWVIMSPEEGIAFFSFITRDGVYIMKMVLSRISGQPVLSCDPKPTLLSPGPLPGYEPHAILWYERVYSLPNRPPEALLAAIQHDGVELFGVTLNAEKSLSIQRNFKVGMDLPACLAGYVFSDPIWMNYLDLNICSTNGALSIFRIDLSDLAKSILLKATVPNFQGRRIIQNELEFEHPNPFKRDFIDILDEKRDSFVEDWKIMQASCQVYGMAYCPLGGILSVCYRLKPEGVLEYPIKERERCTLSWQLCRDWSEMFDSSQAVESAKPFTLHGVPGEAFVSDIRFLVDPEDAEDSFGRMEQVLANGMIESWGFSLVLAGETETHRFQDVKSSDLADQISLCLFNSSESVLNRARNLVGLLKAGKVAPKKPGVLTAQTGTTKLILGTILEIPVLGRSYVRTPKSRMILWLTASLGIIAFYRDERIFKLSIQALENLDYRFKLGIAYEKKVIDERKEILKNPGDLDLLVKMTKKIDRMNQGVEKCNVCEAGVPFDDLMNGRCEKGHLFKRCALTFLIITDPNSRVCGVCSREYVSRKMVEDDEKTPALRDARDEKMDASEPTLLRILFDAVDTCVFCGGSFYDKEEFRKGGER</sequence>
<organism evidence="3 4">
    <name type="scientific">Orbilia javanica</name>
    <dbReference type="NCBI Taxonomy" id="47235"/>
    <lineage>
        <taxon>Eukaryota</taxon>
        <taxon>Fungi</taxon>
        <taxon>Dikarya</taxon>
        <taxon>Ascomycota</taxon>
        <taxon>Pezizomycotina</taxon>
        <taxon>Orbiliomycetes</taxon>
        <taxon>Orbiliales</taxon>
        <taxon>Orbiliaceae</taxon>
        <taxon>Orbilia</taxon>
    </lineage>
</organism>
<protein>
    <recommendedName>
        <fullName evidence="5">Transcription factor IIIC putative zinc-finger domain-containing protein</fullName>
    </recommendedName>
</protein>
<gene>
    <name evidence="3" type="ORF">TWF718_007926</name>
</gene>
<dbReference type="AlphaFoldDB" id="A0AAN8RCQ4"/>
<dbReference type="PANTHER" id="PTHR15496:SF2">
    <property type="entry name" value="GENERAL TRANSCRIPTION FACTOR 3C POLYPEPTIDE 4"/>
    <property type="match status" value="1"/>
</dbReference>
<feature type="domain" description="Transcription factor IIIC 90kDa subunit N-terminal" evidence="1">
    <location>
        <begin position="30"/>
        <end position="287"/>
    </location>
</feature>